<reference evidence="2" key="1">
    <citation type="journal article" date="2021" name="Proc. Natl. Acad. Sci. U.S.A.">
        <title>A Catalog of Tens of Thousands of Viruses from Human Metagenomes Reveals Hidden Associations with Chronic Diseases.</title>
        <authorList>
            <person name="Tisza M.J."/>
            <person name="Buck C.B."/>
        </authorList>
    </citation>
    <scope>NUCLEOTIDE SEQUENCE</scope>
    <source>
        <strain evidence="2">CtrsQ3</strain>
    </source>
</reference>
<evidence type="ECO:0000313" key="2">
    <source>
        <dbReference type="EMBL" id="DAD81208.1"/>
    </source>
</evidence>
<evidence type="ECO:0000256" key="1">
    <source>
        <dbReference type="SAM" id="MobiDB-lite"/>
    </source>
</evidence>
<organism evidence="2">
    <name type="scientific">Phage sp. ctrsQ3</name>
    <dbReference type="NCBI Taxonomy" id="2826752"/>
    <lineage>
        <taxon>Viruses</taxon>
    </lineage>
</organism>
<feature type="region of interest" description="Disordered" evidence="1">
    <location>
        <begin position="60"/>
        <end position="79"/>
    </location>
</feature>
<proteinExistence type="predicted"/>
<protein>
    <submittedName>
        <fullName evidence="2">RNA binding protein</fullName>
    </submittedName>
</protein>
<dbReference type="EMBL" id="BK014897">
    <property type="protein sequence ID" value="DAD81208.1"/>
    <property type="molecule type" value="Genomic_DNA"/>
</dbReference>
<accession>A0A8S5MG74</accession>
<name>A0A8S5MG74_9VIRU</name>
<sequence length="79" mass="9088">MEEKRLTPIKAIRAKCLDCCCCNSNEVKLCTCTGCALYPYREGHNPFIQKQEWTEERKAAQKARMAQNIHSPIREKSAN</sequence>